<dbReference type="RefSeq" id="XP_027088564.2">
    <property type="nucleotide sequence ID" value="XM_027232763.2"/>
</dbReference>
<dbReference type="InterPro" id="IPR019324">
    <property type="entry name" value="MPP6"/>
</dbReference>
<feature type="compositionally biased region" description="Polar residues" evidence="1">
    <location>
        <begin position="82"/>
        <end position="96"/>
    </location>
</feature>
<evidence type="ECO:0000256" key="1">
    <source>
        <dbReference type="SAM" id="MobiDB-lite"/>
    </source>
</evidence>
<feature type="compositionally biased region" description="Basic and acidic residues" evidence="1">
    <location>
        <begin position="97"/>
        <end position="108"/>
    </location>
</feature>
<reference evidence="3" key="2">
    <citation type="submission" date="2025-08" db="UniProtKB">
        <authorList>
            <consortium name="RefSeq"/>
        </authorList>
    </citation>
    <scope>IDENTIFICATION</scope>
    <source>
        <tissue evidence="3">Leaves</tissue>
    </source>
</reference>
<dbReference type="Proteomes" id="UP001652660">
    <property type="component" value="Chromosome 1e"/>
</dbReference>
<evidence type="ECO:0008006" key="4">
    <source>
        <dbReference type="Google" id="ProtNLM"/>
    </source>
</evidence>
<dbReference type="OrthoDB" id="2019850at2759"/>
<name>A0A6P6UDH4_COFAR</name>
<dbReference type="AlphaFoldDB" id="A0A6P6UDH4"/>
<dbReference type="GO" id="GO:0000460">
    <property type="term" value="P:maturation of 5.8S rRNA"/>
    <property type="evidence" value="ECO:0007669"/>
    <property type="project" value="TreeGrafter"/>
</dbReference>
<dbReference type="GeneID" id="113709918"/>
<dbReference type="PANTHER" id="PTHR13582">
    <property type="entry name" value="M-PHASE PHOSPHOPROTEIN 6"/>
    <property type="match status" value="1"/>
</dbReference>
<evidence type="ECO:0000313" key="2">
    <source>
        <dbReference type="Proteomes" id="UP001652660"/>
    </source>
</evidence>
<dbReference type="PANTHER" id="PTHR13582:SF0">
    <property type="entry name" value="M-PHASE PHOSPHOPROTEIN 6"/>
    <property type="match status" value="1"/>
</dbReference>
<keyword evidence="2" id="KW-1185">Reference proteome</keyword>
<dbReference type="Pfam" id="PF10175">
    <property type="entry name" value="MPP6"/>
    <property type="match status" value="1"/>
</dbReference>
<protein>
    <recommendedName>
        <fullName evidence="4">M-phase phosphoprotein 6</fullName>
    </recommendedName>
</protein>
<proteinExistence type="predicted"/>
<gene>
    <name evidence="3" type="primary">LOC113709918</name>
</gene>
<feature type="compositionally biased region" description="Basic and acidic residues" evidence="1">
    <location>
        <begin position="20"/>
        <end position="36"/>
    </location>
</feature>
<accession>A0A6P6UDH4</accession>
<sequence length="189" mass="21098">MAKRELSSTLKNLKFMQRVAQKEDKAKKEEEEKELVPDGNFPSRSGSQKCVIIMEGDPQPGAIRGRMSFLNFNPSIDKLNDEASNSVQPEAPSTSSGRERETNTDRGDGSPQVGLENEELENSGCGSNGDLKRKTADGYEPQYPNKSQKSIQGDERSSPHNNRTPHKQPKREKLDWNVLMPPKSRSKGK</sequence>
<organism evidence="2 3">
    <name type="scientific">Coffea arabica</name>
    <name type="common">Arabian coffee</name>
    <dbReference type="NCBI Taxonomy" id="13443"/>
    <lineage>
        <taxon>Eukaryota</taxon>
        <taxon>Viridiplantae</taxon>
        <taxon>Streptophyta</taxon>
        <taxon>Embryophyta</taxon>
        <taxon>Tracheophyta</taxon>
        <taxon>Spermatophyta</taxon>
        <taxon>Magnoliopsida</taxon>
        <taxon>eudicotyledons</taxon>
        <taxon>Gunneridae</taxon>
        <taxon>Pentapetalae</taxon>
        <taxon>asterids</taxon>
        <taxon>lamiids</taxon>
        <taxon>Gentianales</taxon>
        <taxon>Rubiaceae</taxon>
        <taxon>Ixoroideae</taxon>
        <taxon>Gardenieae complex</taxon>
        <taxon>Bertiereae - Coffeeae clade</taxon>
        <taxon>Coffeeae</taxon>
        <taxon>Coffea</taxon>
    </lineage>
</organism>
<evidence type="ECO:0000313" key="3">
    <source>
        <dbReference type="RefSeq" id="XP_027088564.2"/>
    </source>
</evidence>
<reference evidence="2" key="1">
    <citation type="journal article" date="2025" name="Foods">
        <title>Unveiling the Microbial Signatures of Arabica Coffee Cherries: Insights into Ripeness Specific Diversity, Functional Traits, and Implications for Quality and Safety.</title>
        <authorList>
            <consortium name="RefSeq"/>
            <person name="Tenea G.N."/>
            <person name="Cifuentes V."/>
            <person name="Reyes P."/>
            <person name="Cevallos-Vallejos M."/>
        </authorList>
    </citation>
    <scope>NUCLEOTIDE SEQUENCE [LARGE SCALE GENOMIC DNA]</scope>
</reference>
<feature type="region of interest" description="Disordered" evidence="1">
    <location>
        <begin position="17"/>
        <end position="189"/>
    </location>
</feature>